<dbReference type="CDD" id="cd09209">
    <property type="entry name" value="Lumazine_synthase-I"/>
    <property type="match status" value="1"/>
</dbReference>
<evidence type="ECO:0000256" key="7">
    <source>
        <dbReference type="HAMAP-Rule" id="MF_00178"/>
    </source>
</evidence>
<evidence type="ECO:0000256" key="3">
    <source>
        <dbReference type="ARBA" id="ARBA00012664"/>
    </source>
</evidence>
<dbReference type="STRING" id="980251.GCA_001642875_00758"/>
<dbReference type="GO" id="GO:0009231">
    <property type="term" value="P:riboflavin biosynthetic process"/>
    <property type="evidence" value="ECO:0007669"/>
    <property type="project" value="UniProtKB-UniRule"/>
</dbReference>
<evidence type="ECO:0000313" key="9">
    <source>
        <dbReference type="Proteomes" id="UP000322214"/>
    </source>
</evidence>
<dbReference type="OrthoDB" id="9809709at2"/>
<evidence type="ECO:0000256" key="6">
    <source>
        <dbReference type="ARBA" id="ARBA00048785"/>
    </source>
</evidence>
<evidence type="ECO:0000256" key="5">
    <source>
        <dbReference type="ARBA" id="ARBA00022679"/>
    </source>
</evidence>
<reference evidence="8 9" key="1">
    <citation type="submission" date="2019-08" db="EMBL/GenBank/DDBJ databases">
        <title>Deep-cultivation of Planctomycetes and their phenomic and genomic characterization uncovers novel biology.</title>
        <authorList>
            <person name="Wiegand S."/>
            <person name="Jogler M."/>
            <person name="Boedeker C."/>
            <person name="Pinto D."/>
            <person name="Vollmers J."/>
            <person name="Rivas-Marin E."/>
            <person name="Kohn T."/>
            <person name="Peeters S.H."/>
            <person name="Heuer A."/>
            <person name="Rast P."/>
            <person name="Oberbeckmann S."/>
            <person name="Bunk B."/>
            <person name="Jeske O."/>
            <person name="Meyerdierks A."/>
            <person name="Storesund J.E."/>
            <person name="Kallscheuer N."/>
            <person name="Luecker S."/>
            <person name="Lage O.M."/>
            <person name="Pohl T."/>
            <person name="Merkel B.J."/>
            <person name="Hornburger P."/>
            <person name="Mueller R.-W."/>
            <person name="Bruemmer F."/>
            <person name="Labrenz M."/>
            <person name="Spormann A.M."/>
            <person name="Op den Camp H."/>
            <person name="Overmann J."/>
            <person name="Amann R."/>
            <person name="Jetten M.S.M."/>
            <person name="Mascher T."/>
            <person name="Medema M.H."/>
            <person name="Devos D.P."/>
            <person name="Kaster A.-K."/>
            <person name="Ovreas L."/>
            <person name="Rohde M."/>
            <person name="Galperin M.Y."/>
            <person name="Jogler C."/>
        </authorList>
    </citation>
    <scope>NUCLEOTIDE SEQUENCE [LARGE SCALE GENOMIC DNA]</scope>
    <source>
        <strain evidence="8 9">FC18</strain>
    </source>
</reference>
<evidence type="ECO:0000313" key="8">
    <source>
        <dbReference type="EMBL" id="QEG24264.1"/>
    </source>
</evidence>
<keyword evidence="4 7" id="KW-0686">Riboflavin biosynthesis</keyword>
<dbReference type="SUPFAM" id="SSF52121">
    <property type="entry name" value="Lumazine synthase"/>
    <property type="match status" value="1"/>
</dbReference>
<name>A0A5B9PD73_9BACT</name>
<dbReference type="InterPro" id="IPR034964">
    <property type="entry name" value="LS"/>
</dbReference>
<dbReference type="GO" id="GO:0000906">
    <property type="term" value="F:6,7-dimethyl-8-ribityllumazine synthase activity"/>
    <property type="evidence" value="ECO:0007669"/>
    <property type="project" value="UniProtKB-UniRule"/>
</dbReference>
<evidence type="ECO:0000256" key="1">
    <source>
        <dbReference type="ARBA" id="ARBA00004917"/>
    </source>
</evidence>
<dbReference type="KEGG" id="mff:MFFC18_41820"/>
<evidence type="ECO:0000256" key="2">
    <source>
        <dbReference type="ARBA" id="ARBA00007424"/>
    </source>
</evidence>
<dbReference type="PANTHER" id="PTHR21058">
    <property type="entry name" value="6,7-DIMETHYL-8-RIBITYLLUMAZINE SYNTHASE DMRL SYNTHASE LUMAZINE SYNTHASE"/>
    <property type="match status" value="1"/>
</dbReference>
<protein>
    <recommendedName>
        <fullName evidence="3 7">6,7-dimethyl-8-ribityllumazine synthase</fullName>
        <shortName evidence="7">DMRL synthase</shortName>
        <shortName evidence="7">LS</shortName>
        <shortName evidence="7">Lumazine synthase</shortName>
        <ecNumber evidence="3 7">2.5.1.78</ecNumber>
    </recommendedName>
</protein>
<dbReference type="RefSeq" id="WP_075083591.1">
    <property type="nucleotide sequence ID" value="NZ_CP042912.1"/>
</dbReference>
<dbReference type="Gene3D" id="3.40.50.960">
    <property type="entry name" value="Lumazine/riboflavin synthase"/>
    <property type="match status" value="1"/>
</dbReference>
<dbReference type="HAMAP" id="MF_00178">
    <property type="entry name" value="Lumazine_synth"/>
    <property type="match status" value="1"/>
</dbReference>
<organism evidence="8 9">
    <name type="scientific">Mariniblastus fucicola</name>
    <dbReference type="NCBI Taxonomy" id="980251"/>
    <lineage>
        <taxon>Bacteria</taxon>
        <taxon>Pseudomonadati</taxon>
        <taxon>Planctomycetota</taxon>
        <taxon>Planctomycetia</taxon>
        <taxon>Pirellulales</taxon>
        <taxon>Pirellulaceae</taxon>
        <taxon>Mariniblastus</taxon>
    </lineage>
</organism>
<comment type="function">
    <text evidence="7">Catalyzes the formation of 6,7-dimethyl-8-ribityllumazine by condensation of 5-amino-6-(D-ribitylamino)uracil with 3,4-dihydroxy-2-butanone 4-phosphate. This is the penultimate step in the biosynthesis of riboflavin.</text>
</comment>
<keyword evidence="9" id="KW-1185">Reference proteome</keyword>
<keyword evidence="5 7" id="KW-0808">Transferase</keyword>
<evidence type="ECO:0000256" key="4">
    <source>
        <dbReference type="ARBA" id="ARBA00022619"/>
    </source>
</evidence>
<feature type="binding site" evidence="7">
    <location>
        <begin position="86"/>
        <end position="88"/>
    </location>
    <ligand>
        <name>5-amino-6-(D-ribitylamino)uracil</name>
        <dbReference type="ChEBI" id="CHEBI:15934"/>
    </ligand>
</feature>
<dbReference type="EMBL" id="CP042912">
    <property type="protein sequence ID" value="QEG24264.1"/>
    <property type="molecule type" value="Genomic_DNA"/>
</dbReference>
<feature type="binding site" evidence="7">
    <location>
        <position position="28"/>
    </location>
    <ligand>
        <name>5-amino-6-(D-ribitylamino)uracil</name>
        <dbReference type="ChEBI" id="CHEBI:15934"/>
    </ligand>
</feature>
<sequence>MTIDKNQRELGKPSLVTGSRVGIVVSSYHRDITGKLHSGAVETLKSVGIADEDIFTAWVPGSWEIPLAAQRLLDTDKWDAIVCLGCVIRGETTHDQHINTTISNALGMLSLDYSKPVAFGVLTCNTLDQALARSGGSVGNKGVEAAESVLHMLSLFEEIGS</sequence>
<dbReference type="GO" id="GO:0005829">
    <property type="term" value="C:cytosol"/>
    <property type="evidence" value="ECO:0007669"/>
    <property type="project" value="TreeGrafter"/>
</dbReference>
<dbReference type="NCBIfam" id="TIGR00114">
    <property type="entry name" value="lumazine-synth"/>
    <property type="match status" value="1"/>
</dbReference>
<dbReference type="PANTHER" id="PTHR21058:SF0">
    <property type="entry name" value="6,7-DIMETHYL-8-RIBITYLLUMAZINE SYNTHASE"/>
    <property type="match status" value="1"/>
</dbReference>
<dbReference type="GO" id="GO:0009349">
    <property type="term" value="C:riboflavin synthase complex"/>
    <property type="evidence" value="ECO:0007669"/>
    <property type="project" value="UniProtKB-UniRule"/>
</dbReference>
<gene>
    <name evidence="7 8" type="primary">ribH</name>
    <name evidence="8" type="ORF">MFFC18_41820</name>
</gene>
<feature type="binding site" evidence="7">
    <location>
        <position position="133"/>
    </location>
    <ligand>
        <name>(2S)-2-hydroxy-3-oxobutyl phosphate</name>
        <dbReference type="ChEBI" id="CHEBI:58830"/>
    </ligand>
</feature>
<dbReference type="AlphaFoldDB" id="A0A5B9PD73"/>
<dbReference type="EC" id="2.5.1.78" evidence="3 7"/>
<feature type="binding site" evidence="7">
    <location>
        <begin position="62"/>
        <end position="64"/>
    </location>
    <ligand>
        <name>5-amino-6-(D-ribitylamino)uracil</name>
        <dbReference type="ChEBI" id="CHEBI:15934"/>
    </ligand>
</feature>
<dbReference type="Pfam" id="PF00885">
    <property type="entry name" value="DMRL_synthase"/>
    <property type="match status" value="1"/>
</dbReference>
<proteinExistence type="inferred from homology"/>
<feature type="binding site" evidence="7">
    <location>
        <position position="119"/>
    </location>
    <ligand>
        <name>5-amino-6-(D-ribitylamino)uracil</name>
        <dbReference type="ChEBI" id="CHEBI:15934"/>
    </ligand>
</feature>
<dbReference type="InterPro" id="IPR036467">
    <property type="entry name" value="LS/RS_sf"/>
</dbReference>
<dbReference type="Proteomes" id="UP000322214">
    <property type="component" value="Chromosome"/>
</dbReference>
<accession>A0A5B9PD73</accession>
<dbReference type="InterPro" id="IPR002180">
    <property type="entry name" value="LS/RS"/>
</dbReference>
<feature type="active site" description="Proton donor" evidence="7">
    <location>
        <position position="94"/>
    </location>
</feature>
<comment type="pathway">
    <text evidence="1 7">Cofactor biosynthesis; riboflavin biosynthesis; riboflavin from 2-hydroxy-3-oxobutyl phosphate and 5-amino-6-(D-ribitylamino)uracil: step 1/2.</text>
</comment>
<feature type="binding site" evidence="7">
    <location>
        <begin position="91"/>
        <end position="92"/>
    </location>
    <ligand>
        <name>(2S)-2-hydroxy-3-oxobutyl phosphate</name>
        <dbReference type="ChEBI" id="CHEBI:58830"/>
    </ligand>
</feature>
<comment type="similarity">
    <text evidence="2 7">Belongs to the DMRL synthase family.</text>
</comment>
<comment type="catalytic activity">
    <reaction evidence="6 7">
        <text>(2S)-2-hydroxy-3-oxobutyl phosphate + 5-amino-6-(D-ribitylamino)uracil = 6,7-dimethyl-8-(1-D-ribityl)lumazine + phosphate + 2 H2O + H(+)</text>
        <dbReference type="Rhea" id="RHEA:26152"/>
        <dbReference type="ChEBI" id="CHEBI:15377"/>
        <dbReference type="ChEBI" id="CHEBI:15378"/>
        <dbReference type="ChEBI" id="CHEBI:15934"/>
        <dbReference type="ChEBI" id="CHEBI:43474"/>
        <dbReference type="ChEBI" id="CHEBI:58201"/>
        <dbReference type="ChEBI" id="CHEBI:58830"/>
        <dbReference type="EC" id="2.5.1.78"/>
    </reaction>
</comment>
<dbReference type="UniPathway" id="UPA00275">
    <property type="reaction ID" value="UER00404"/>
</dbReference>